<dbReference type="InterPro" id="IPR051801">
    <property type="entry name" value="GH28_Enzymes"/>
</dbReference>
<dbReference type="InterPro" id="IPR011050">
    <property type="entry name" value="Pectin_lyase_fold/virulence"/>
</dbReference>
<keyword evidence="2 4" id="KW-0378">Hydrolase</keyword>
<dbReference type="PANTHER" id="PTHR31339">
    <property type="entry name" value="PECTIN LYASE-RELATED"/>
    <property type="match status" value="1"/>
</dbReference>
<protein>
    <submittedName>
        <fullName evidence="6">Polygalacturonase</fullName>
    </submittedName>
</protein>
<name>A0A1M6NFS8_9FLAO</name>
<dbReference type="GO" id="GO:0004650">
    <property type="term" value="F:polygalacturonase activity"/>
    <property type="evidence" value="ECO:0007669"/>
    <property type="project" value="InterPro"/>
</dbReference>
<organism evidence="6 7">
    <name type="scientific">Epilithonimonas mollis</name>
    <dbReference type="NCBI Taxonomy" id="216903"/>
    <lineage>
        <taxon>Bacteria</taxon>
        <taxon>Pseudomonadati</taxon>
        <taxon>Bacteroidota</taxon>
        <taxon>Flavobacteriia</taxon>
        <taxon>Flavobacteriales</taxon>
        <taxon>Weeksellaceae</taxon>
        <taxon>Chryseobacterium group</taxon>
        <taxon>Epilithonimonas</taxon>
    </lineage>
</organism>
<dbReference type="SMART" id="SM00710">
    <property type="entry name" value="PbH1"/>
    <property type="match status" value="5"/>
</dbReference>
<dbReference type="PANTHER" id="PTHR31339:SF9">
    <property type="entry name" value="PLASMIN AND FIBRONECTIN-BINDING PROTEIN A"/>
    <property type="match status" value="1"/>
</dbReference>
<evidence type="ECO:0000313" key="6">
    <source>
        <dbReference type="EMBL" id="SHJ94585.1"/>
    </source>
</evidence>
<evidence type="ECO:0000256" key="2">
    <source>
        <dbReference type="ARBA" id="ARBA00022801"/>
    </source>
</evidence>
<dbReference type="GO" id="GO:0005975">
    <property type="term" value="P:carbohydrate metabolic process"/>
    <property type="evidence" value="ECO:0007669"/>
    <property type="project" value="InterPro"/>
</dbReference>
<dbReference type="Proteomes" id="UP000184498">
    <property type="component" value="Unassembled WGS sequence"/>
</dbReference>
<feature type="signal peptide" evidence="5">
    <location>
        <begin position="1"/>
        <end position="22"/>
    </location>
</feature>
<reference evidence="7" key="1">
    <citation type="submission" date="2016-11" db="EMBL/GenBank/DDBJ databases">
        <authorList>
            <person name="Varghese N."/>
            <person name="Submissions S."/>
        </authorList>
    </citation>
    <scope>NUCLEOTIDE SEQUENCE [LARGE SCALE GENOMIC DNA]</scope>
    <source>
        <strain evidence="7">DSM 18016</strain>
    </source>
</reference>
<keyword evidence="7" id="KW-1185">Reference proteome</keyword>
<sequence>MKKSIKILTLSLATLISGNVFTQTISDIYKNVEFKMPAVAETSFPNTTVNIKDFGAVSGGIVKNTEAFRKAIDETSKKGGGKVVVPRGMWLTGPIVLKNNINLHLEDGALLMFSRDFNDYPLVDVSFEGLNTIRCQSPLSARGANNIAITGKGVIDGNGDAWRYVKKGKMTDGQWKELLSKGGVLSADKKIWFPSESSKKGFENTANFNIPEKLTTKAELEQVKDFLRPVMVSLVNCDKVLLDGPTFQNSPAWNIHPLMSSNLILRNITVRNPWYSQNGDGLDLESCKNVLVYNNTFDVGDDAICIKSGKDKDGRDRGIPTENVIIKNNTVYHAHGGIVIGSEMSGGVRNLHASDCTFIGTDIGLRFKTTRGRGGIVENIWMSNINMTGIPAQVIGFNMFYEGNSPIIEEDQNADDEKSVEKQMPVTEETPVFRNVFFKNITASNSYEALSLNGLSEMNLKNIVIKDSHFDTRKALTIMDADGITLKNVIIKYTDGTGATIYNSKNVDISGLTLESSKTLLVKIVGNKTKSVRLPSGLSADKLYVSKDVPKNAVK</sequence>
<evidence type="ECO:0000313" key="7">
    <source>
        <dbReference type="Proteomes" id="UP000184498"/>
    </source>
</evidence>
<dbReference type="Gene3D" id="2.160.20.10">
    <property type="entry name" value="Single-stranded right-handed beta-helix, Pectin lyase-like"/>
    <property type="match status" value="1"/>
</dbReference>
<proteinExistence type="inferred from homology"/>
<dbReference type="SUPFAM" id="SSF51126">
    <property type="entry name" value="Pectin lyase-like"/>
    <property type="match status" value="2"/>
</dbReference>
<dbReference type="RefSeq" id="WP_072996177.1">
    <property type="nucleotide sequence ID" value="NZ_FRAM01000001.1"/>
</dbReference>
<dbReference type="Pfam" id="PF00295">
    <property type="entry name" value="Glyco_hydro_28"/>
    <property type="match status" value="1"/>
</dbReference>
<keyword evidence="3 4" id="KW-0326">Glycosidase</keyword>
<dbReference type="AlphaFoldDB" id="A0A1M6NFS8"/>
<dbReference type="InterPro" id="IPR012334">
    <property type="entry name" value="Pectin_lyas_fold"/>
</dbReference>
<dbReference type="InterPro" id="IPR000743">
    <property type="entry name" value="Glyco_hydro_28"/>
</dbReference>
<dbReference type="EMBL" id="FRAM01000001">
    <property type="protein sequence ID" value="SHJ94585.1"/>
    <property type="molecule type" value="Genomic_DNA"/>
</dbReference>
<dbReference type="OrthoDB" id="9795222at2"/>
<evidence type="ECO:0000256" key="1">
    <source>
        <dbReference type="ARBA" id="ARBA00008834"/>
    </source>
</evidence>
<accession>A0A1M6NFS8</accession>
<keyword evidence="5" id="KW-0732">Signal</keyword>
<evidence type="ECO:0000256" key="4">
    <source>
        <dbReference type="RuleBase" id="RU361169"/>
    </source>
</evidence>
<dbReference type="STRING" id="216903.SAMN05444371_0397"/>
<evidence type="ECO:0000256" key="3">
    <source>
        <dbReference type="ARBA" id="ARBA00023295"/>
    </source>
</evidence>
<feature type="chain" id="PRO_5012093386" evidence="5">
    <location>
        <begin position="23"/>
        <end position="555"/>
    </location>
</feature>
<gene>
    <name evidence="6" type="ORF">SAMN05444371_0397</name>
</gene>
<dbReference type="InterPro" id="IPR006626">
    <property type="entry name" value="PbH1"/>
</dbReference>
<evidence type="ECO:0000256" key="5">
    <source>
        <dbReference type="SAM" id="SignalP"/>
    </source>
</evidence>
<comment type="similarity">
    <text evidence="1 4">Belongs to the glycosyl hydrolase 28 family.</text>
</comment>